<keyword evidence="6" id="KW-1185">Reference proteome</keyword>
<accession>M9RS76</accession>
<dbReference type="AlphaFoldDB" id="M9RS76"/>
<evidence type="ECO:0000259" key="4">
    <source>
        <dbReference type="PROSITE" id="PS50949"/>
    </source>
</evidence>
<dbReference type="PANTHER" id="PTHR44846:SF1">
    <property type="entry name" value="MANNOSYL-D-GLYCERATE TRANSPORT_METABOLISM SYSTEM REPRESSOR MNGR-RELATED"/>
    <property type="match status" value="1"/>
</dbReference>
<name>M9RS76_9RHOB</name>
<dbReference type="Pfam" id="PF00392">
    <property type="entry name" value="GntR"/>
    <property type="match status" value="1"/>
</dbReference>
<sequence length="244" mass="27983">MGMENEKFRQDRTPLFLKVAEVLRQRIMREVWKTGELLPTVNELMEEFRVARVTVREAIKILESEGLVDPKRGRGTTVLPHKAPTRPLSVVTKLSELVDLYRGDVPDLESLDDMLTELPDGVEIGNSAGQYHMIRRIHSRDGQRYCIITLFLAKDIFDKHEAQLRTHLALPVLFDDPDIEISIARQRLLISKCDMESAMHLNLSVGEPIAEVRRVLCDAEETILYMADVIYRGDYIQLNMDLLA</sequence>
<dbReference type="PANTHER" id="PTHR44846">
    <property type="entry name" value="MANNOSYL-D-GLYCERATE TRANSPORT/METABOLISM SYSTEM REPRESSOR MNGR-RELATED"/>
    <property type="match status" value="1"/>
</dbReference>
<dbReference type="Pfam" id="PF07702">
    <property type="entry name" value="UTRA"/>
    <property type="match status" value="1"/>
</dbReference>
<evidence type="ECO:0000313" key="6">
    <source>
        <dbReference type="Proteomes" id="UP000004688"/>
    </source>
</evidence>
<keyword evidence="2" id="KW-0238">DNA-binding</keyword>
<reference evidence="5 6" key="1">
    <citation type="journal article" date="2013" name="PLoS ONE">
        <title>Poles Apart: Arctic and Antarctic Octadecabacter strains Share High Genome Plasticity and a New Type of Xanthorhodopsin.</title>
        <authorList>
            <person name="Vollmers J."/>
            <person name="Voget S."/>
            <person name="Dietrich S."/>
            <person name="Gollnow K."/>
            <person name="Smits M."/>
            <person name="Meyer K."/>
            <person name="Brinkhoff T."/>
            <person name="Simon M."/>
            <person name="Daniel R."/>
        </authorList>
    </citation>
    <scope>NUCLEOTIDE SEQUENCE [LARGE SCALE GENOMIC DNA]</scope>
    <source>
        <strain evidence="5 6">238</strain>
    </source>
</reference>
<dbReference type="SMART" id="SM00345">
    <property type="entry name" value="HTH_GNTR"/>
    <property type="match status" value="1"/>
</dbReference>
<dbReference type="InterPro" id="IPR050679">
    <property type="entry name" value="Bact_HTH_transcr_reg"/>
</dbReference>
<dbReference type="SMART" id="SM00866">
    <property type="entry name" value="UTRA"/>
    <property type="match status" value="1"/>
</dbReference>
<dbReference type="InterPro" id="IPR036390">
    <property type="entry name" value="WH_DNA-bd_sf"/>
</dbReference>
<dbReference type="Gene3D" id="1.10.10.10">
    <property type="entry name" value="Winged helix-like DNA-binding domain superfamily/Winged helix DNA-binding domain"/>
    <property type="match status" value="1"/>
</dbReference>
<dbReference type="SUPFAM" id="SSF64288">
    <property type="entry name" value="Chorismate lyase-like"/>
    <property type="match status" value="1"/>
</dbReference>
<dbReference type="HOGENOM" id="CLU_063236_4_2_5"/>
<dbReference type="InterPro" id="IPR011663">
    <property type="entry name" value="UTRA"/>
</dbReference>
<evidence type="ECO:0000313" key="5">
    <source>
        <dbReference type="EMBL" id="AGI74598.1"/>
    </source>
</evidence>
<protein>
    <submittedName>
        <fullName evidence="5">Transcriptional regulator</fullName>
    </submittedName>
</protein>
<dbReference type="Gene3D" id="3.40.1410.10">
    <property type="entry name" value="Chorismate lyase-like"/>
    <property type="match status" value="1"/>
</dbReference>
<gene>
    <name evidence="5" type="ORF">OA238_c47620</name>
</gene>
<organism evidence="5 6">
    <name type="scientific">Octadecabacter arcticus 238</name>
    <dbReference type="NCBI Taxonomy" id="391616"/>
    <lineage>
        <taxon>Bacteria</taxon>
        <taxon>Pseudomonadati</taxon>
        <taxon>Pseudomonadota</taxon>
        <taxon>Alphaproteobacteria</taxon>
        <taxon>Rhodobacterales</taxon>
        <taxon>Roseobacteraceae</taxon>
        <taxon>Octadecabacter</taxon>
    </lineage>
</organism>
<feature type="domain" description="HTH gntR-type" evidence="4">
    <location>
        <begin position="13"/>
        <end position="81"/>
    </location>
</feature>
<dbReference type="SUPFAM" id="SSF46785">
    <property type="entry name" value="Winged helix' DNA-binding domain"/>
    <property type="match status" value="1"/>
</dbReference>
<keyword evidence="3" id="KW-0804">Transcription</keyword>
<dbReference type="CDD" id="cd07377">
    <property type="entry name" value="WHTH_GntR"/>
    <property type="match status" value="1"/>
</dbReference>
<keyword evidence="1" id="KW-0805">Transcription regulation</keyword>
<dbReference type="GO" id="GO:0045892">
    <property type="term" value="P:negative regulation of DNA-templated transcription"/>
    <property type="evidence" value="ECO:0007669"/>
    <property type="project" value="TreeGrafter"/>
</dbReference>
<dbReference type="InterPro" id="IPR036388">
    <property type="entry name" value="WH-like_DNA-bd_sf"/>
</dbReference>
<dbReference type="eggNOG" id="COG2188">
    <property type="taxonomic scope" value="Bacteria"/>
</dbReference>
<dbReference type="GO" id="GO:0003677">
    <property type="term" value="F:DNA binding"/>
    <property type="evidence" value="ECO:0007669"/>
    <property type="project" value="UniProtKB-KW"/>
</dbReference>
<dbReference type="PRINTS" id="PR00035">
    <property type="entry name" value="HTHGNTR"/>
</dbReference>
<dbReference type="GO" id="GO:0003700">
    <property type="term" value="F:DNA-binding transcription factor activity"/>
    <property type="evidence" value="ECO:0007669"/>
    <property type="project" value="InterPro"/>
</dbReference>
<dbReference type="PROSITE" id="PS50949">
    <property type="entry name" value="HTH_GNTR"/>
    <property type="match status" value="1"/>
</dbReference>
<dbReference type="InterPro" id="IPR028978">
    <property type="entry name" value="Chorismate_lyase_/UTRA_dom_sf"/>
</dbReference>
<dbReference type="InterPro" id="IPR000524">
    <property type="entry name" value="Tscrpt_reg_HTH_GntR"/>
</dbReference>
<evidence type="ECO:0000256" key="1">
    <source>
        <dbReference type="ARBA" id="ARBA00023015"/>
    </source>
</evidence>
<dbReference type="Proteomes" id="UP000004688">
    <property type="component" value="Chromosome"/>
</dbReference>
<dbReference type="KEGG" id="oar:OA238_c47620"/>
<dbReference type="EMBL" id="CP003742">
    <property type="protein sequence ID" value="AGI74598.1"/>
    <property type="molecule type" value="Genomic_DNA"/>
</dbReference>
<proteinExistence type="predicted"/>
<dbReference type="STRING" id="391616.OA238_c47620"/>
<evidence type="ECO:0000256" key="3">
    <source>
        <dbReference type="ARBA" id="ARBA00023163"/>
    </source>
</evidence>
<evidence type="ECO:0000256" key="2">
    <source>
        <dbReference type="ARBA" id="ARBA00023125"/>
    </source>
</evidence>